<comment type="caution">
    <text evidence="2">The sequence shown here is derived from an EMBL/GenBank/DDBJ whole genome shotgun (WGS) entry which is preliminary data.</text>
</comment>
<dbReference type="InterPro" id="IPR032675">
    <property type="entry name" value="LRR_dom_sf"/>
</dbReference>
<feature type="region of interest" description="Disordered" evidence="1">
    <location>
        <begin position="12"/>
        <end position="31"/>
    </location>
</feature>
<evidence type="ECO:0008006" key="4">
    <source>
        <dbReference type="Google" id="ProtNLM"/>
    </source>
</evidence>
<sequence length="433" mass="48331">MATLIRSLFRRSNGDSHHSLSPPTEPPIDDTRITKARPEVLPYHILLDIFLYAVEKDAVQSEHGGRLSRWDSHESLNTMPLICSAWEDAATTALYRSVALLGGDKARRFLDTLHYYPEHGIKVRYLVIGVGDHREECEDDTGLAEDSLDLVRVLTLCPNLHHLQVRPLHHGARTALLAALATLNLQSLVCAPRLGISDRDWATGLYAANDLALAHPSLKSFELEFGGAGSPPAVALPPLMSPLPLFLPLVELRLHCDLSDQTLWALLSACQLLEVCDVYFEKLLPSKQTARALRASAASIKLLRFVCNPTLEQLELFDPSTHEPIFDQLLPYQQHLQRLSISATEISTNIFRLIPPSLVNLEIQSFNHVGSFIYSQHLIDHLLDPSLDLGALESLVLYDSADAWVEENVEAMRHACEARGIRFTFLPDEEMSQ</sequence>
<proteinExistence type="predicted"/>
<dbReference type="OrthoDB" id="5395390at2759"/>
<dbReference type="Gene3D" id="3.80.10.10">
    <property type="entry name" value="Ribonuclease Inhibitor"/>
    <property type="match status" value="1"/>
</dbReference>
<reference evidence="2 3" key="1">
    <citation type="submission" date="2016-07" db="EMBL/GenBank/DDBJ databases">
        <title>Pervasive Adenine N6-methylation of Active Genes in Fungi.</title>
        <authorList>
            <consortium name="DOE Joint Genome Institute"/>
            <person name="Mondo S.J."/>
            <person name="Dannebaum R.O."/>
            <person name="Kuo R.C."/>
            <person name="Labutti K."/>
            <person name="Haridas S."/>
            <person name="Kuo A."/>
            <person name="Salamov A."/>
            <person name="Ahrendt S.R."/>
            <person name="Lipzen A."/>
            <person name="Sullivan W."/>
            <person name="Andreopoulos W.B."/>
            <person name="Clum A."/>
            <person name="Lindquist E."/>
            <person name="Daum C."/>
            <person name="Ramamoorthy G.K."/>
            <person name="Gryganskyi A."/>
            <person name="Culley D."/>
            <person name="Magnuson J.K."/>
            <person name="James T.Y."/>
            <person name="O'Malley M.A."/>
            <person name="Stajich J.E."/>
            <person name="Spatafora J.W."/>
            <person name="Visel A."/>
            <person name="Grigoriev I.V."/>
        </authorList>
    </citation>
    <scope>NUCLEOTIDE SEQUENCE [LARGE SCALE GENOMIC DNA]</scope>
    <source>
        <strain evidence="2 3">62-1032</strain>
    </source>
</reference>
<evidence type="ECO:0000313" key="3">
    <source>
        <dbReference type="Proteomes" id="UP000193467"/>
    </source>
</evidence>
<accession>A0A1Y2FZY1</accession>
<gene>
    <name evidence="2" type="ORF">BCR35DRAFT_300257</name>
</gene>
<evidence type="ECO:0000256" key="1">
    <source>
        <dbReference type="SAM" id="MobiDB-lite"/>
    </source>
</evidence>
<name>A0A1Y2FZY1_9BASI</name>
<organism evidence="2 3">
    <name type="scientific">Leucosporidium creatinivorum</name>
    <dbReference type="NCBI Taxonomy" id="106004"/>
    <lineage>
        <taxon>Eukaryota</taxon>
        <taxon>Fungi</taxon>
        <taxon>Dikarya</taxon>
        <taxon>Basidiomycota</taxon>
        <taxon>Pucciniomycotina</taxon>
        <taxon>Microbotryomycetes</taxon>
        <taxon>Leucosporidiales</taxon>
        <taxon>Leucosporidium</taxon>
    </lineage>
</organism>
<dbReference type="EMBL" id="MCGR01000005">
    <property type="protein sequence ID" value="ORY89778.1"/>
    <property type="molecule type" value="Genomic_DNA"/>
</dbReference>
<dbReference type="InParanoid" id="A0A1Y2FZY1"/>
<evidence type="ECO:0000313" key="2">
    <source>
        <dbReference type="EMBL" id="ORY89778.1"/>
    </source>
</evidence>
<keyword evidence="3" id="KW-1185">Reference proteome</keyword>
<dbReference type="SUPFAM" id="SSF52047">
    <property type="entry name" value="RNI-like"/>
    <property type="match status" value="1"/>
</dbReference>
<dbReference type="AlphaFoldDB" id="A0A1Y2FZY1"/>
<dbReference type="Proteomes" id="UP000193467">
    <property type="component" value="Unassembled WGS sequence"/>
</dbReference>
<protein>
    <recommendedName>
        <fullName evidence="4">F-box domain-containing protein</fullName>
    </recommendedName>
</protein>